<proteinExistence type="predicted"/>
<dbReference type="SMART" id="SM00028">
    <property type="entry name" value="TPR"/>
    <property type="match status" value="4"/>
</dbReference>
<feature type="domain" description="CHAT" evidence="2">
    <location>
        <begin position="674"/>
        <end position="877"/>
    </location>
</feature>
<dbReference type="InterPro" id="IPR019734">
    <property type="entry name" value="TPR_rpt"/>
</dbReference>
<dbReference type="InterPro" id="IPR024983">
    <property type="entry name" value="CHAT_dom"/>
</dbReference>
<dbReference type="Pfam" id="PF12770">
    <property type="entry name" value="CHAT"/>
    <property type="match status" value="1"/>
</dbReference>
<dbReference type="InterPro" id="IPR011990">
    <property type="entry name" value="TPR-like_helical_dom_sf"/>
</dbReference>
<comment type="caution">
    <text evidence="3">The sequence shown here is derived from an EMBL/GenBank/DDBJ whole genome shotgun (WGS) entry which is preliminary data.</text>
</comment>
<gene>
    <name evidence="3" type="ORF">GCM10011354_29900</name>
</gene>
<evidence type="ECO:0000256" key="1">
    <source>
        <dbReference type="SAM" id="MobiDB-lite"/>
    </source>
</evidence>
<keyword evidence="4" id="KW-1185">Reference proteome</keyword>
<dbReference type="SUPFAM" id="SSF48452">
    <property type="entry name" value="TPR-like"/>
    <property type="match status" value="2"/>
</dbReference>
<feature type="compositionally biased region" description="Basic and acidic residues" evidence="1">
    <location>
        <begin position="539"/>
        <end position="563"/>
    </location>
</feature>
<dbReference type="PANTHER" id="PTHR10098:SF108">
    <property type="entry name" value="TETRATRICOPEPTIDE REPEAT PROTEIN 28"/>
    <property type="match status" value="1"/>
</dbReference>
<evidence type="ECO:0000313" key="3">
    <source>
        <dbReference type="EMBL" id="GGI08602.1"/>
    </source>
</evidence>
<accession>A0A8J3ACH3</accession>
<organism evidence="3 4">
    <name type="scientific">Egicoccus halophilus</name>
    <dbReference type="NCBI Taxonomy" id="1670830"/>
    <lineage>
        <taxon>Bacteria</taxon>
        <taxon>Bacillati</taxon>
        <taxon>Actinomycetota</taxon>
        <taxon>Nitriliruptoria</taxon>
        <taxon>Egicoccales</taxon>
        <taxon>Egicoccaceae</taxon>
        <taxon>Egicoccus</taxon>
    </lineage>
</organism>
<dbReference type="PANTHER" id="PTHR10098">
    <property type="entry name" value="RAPSYN-RELATED"/>
    <property type="match status" value="1"/>
</dbReference>
<reference evidence="3" key="2">
    <citation type="submission" date="2020-09" db="EMBL/GenBank/DDBJ databases">
        <authorList>
            <person name="Sun Q."/>
            <person name="Zhou Y."/>
        </authorList>
    </citation>
    <scope>NUCLEOTIDE SEQUENCE</scope>
    <source>
        <strain evidence="3">CGMCC 1.14988</strain>
    </source>
</reference>
<feature type="region of interest" description="Disordered" evidence="1">
    <location>
        <begin position="528"/>
        <end position="563"/>
    </location>
</feature>
<dbReference type="Pfam" id="PF13424">
    <property type="entry name" value="TPR_12"/>
    <property type="match status" value="1"/>
</dbReference>
<dbReference type="AlphaFoldDB" id="A0A8J3ACH3"/>
<reference evidence="3" key="1">
    <citation type="journal article" date="2014" name="Int. J. Syst. Evol. Microbiol.">
        <title>Complete genome sequence of Corynebacterium casei LMG S-19264T (=DSM 44701T), isolated from a smear-ripened cheese.</title>
        <authorList>
            <consortium name="US DOE Joint Genome Institute (JGI-PGF)"/>
            <person name="Walter F."/>
            <person name="Albersmeier A."/>
            <person name="Kalinowski J."/>
            <person name="Ruckert C."/>
        </authorList>
    </citation>
    <scope>NUCLEOTIDE SEQUENCE</scope>
    <source>
        <strain evidence="3">CGMCC 1.14988</strain>
    </source>
</reference>
<sequence>MPAPDPVPAPDPNPYSASMGTLHAADTAFRDLVDVALADPVGFRRDAAELFSDAAGDDARTVAVRWALGAALRELGDLPGARRELDAAAQGAQRLGALGTAALVRSSLALVLLHLGETEAALATTALAAEHLTGPDAARNEMQRGLLLQRLGRLDEAVDAYGRALPILREADDVAAEARLLGNRGVVHAYLGDLTAAAGDLRRSLALARELGTTPGIAIALQNLAFVAARRGEIPPALALLEQAQDLLDDEQFATSAMRACIALDRADVLADAGLLEEALEVAADAAEVLAAGDDRTNAAEAELQLARTLLLAHHHTAAADHARRAGGAFRAARRDGWELQARYVTLAAASAAEGHVEVSTAAALADDLQAGGWHLEARSARLLVAEQALRAGDPALAGRVLDDVLTDDVDGDLPALARAQHCYATALVQAASGRRADAELAVARGVDVLHRSRLTFGSAELRAHAARHTVDLVRLGVRLALEDGRPDRALCALDRVRAADVAVAPRPPGDPVLADLLAELRRLERAERDAARGGGDPRPYREARARAERRVRDRARTTSHAVDRHAVASVAQPADATLDVDRLRQTLDGRVLVAYAELDARLHQLTVHPSGVRHRVLGPAAEVRDAVALMRSAVRRLARGRASAASMAAADASVARSARDLAGRLGLDRLDAPLVIVPCGALDGLPWSTLTIGRSVPTVVPSAAAWLAATDGCARPGTPDLLVAGPELPGADAEVAALAVEHPATTALTGPHATVAAVGAALADATTAHVAAHGVYRTDNPLFSCLRLADGALNVYDLEKLSAVPRTLVLSSCDAATTATVAGDAVLGLGSALLRLGVGTLIAPVLEIPDTAAVALMVDLHRRLANGTTAASALAASIEAADDAEPAHRAVRHAFVVLGDGGGV</sequence>
<protein>
    <submittedName>
        <fullName evidence="3">CHAT domain-containing protein</fullName>
    </submittedName>
</protein>
<name>A0A8J3ACH3_9ACTN</name>
<evidence type="ECO:0000313" key="4">
    <source>
        <dbReference type="Proteomes" id="UP000650511"/>
    </source>
</evidence>
<dbReference type="EMBL" id="BMHA01000012">
    <property type="protein sequence ID" value="GGI08602.1"/>
    <property type="molecule type" value="Genomic_DNA"/>
</dbReference>
<dbReference type="Proteomes" id="UP000650511">
    <property type="component" value="Unassembled WGS sequence"/>
</dbReference>
<dbReference type="Gene3D" id="1.25.40.10">
    <property type="entry name" value="Tetratricopeptide repeat domain"/>
    <property type="match status" value="1"/>
</dbReference>
<evidence type="ECO:0000259" key="2">
    <source>
        <dbReference type="Pfam" id="PF12770"/>
    </source>
</evidence>